<keyword evidence="3" id="KW-1185">Reference proteome</keyword>
<comment type="caution">
    <text evidence="2">The sequence shown here is derived from an EMBL/GenBank/DDBJ whole genome shotgun (WGS) entry which is preliminary data.</text>
</comment>
<evidence type="ECO:0000313" key="3">
    <source>
        <dbReference type="Proteomes" id="UP000036045"/>
    </source>
</evidence>
<protein>
    <submittedName>
        <fullName evidence="2">Uncharacterized protein</fullName>
    </submittedName>
</protein>
<sequence>MHSKISKLIFECTFCIDLKKEVLDREQRSKKLPKRRRESAKEQKYQPKGGGNQPKEGRNQPKCKNISQKEGGISQSAEISAKEREKSANLPIYQPTDHKYQLKLNFSSKFLKDKLSL</sequence>
<proteinExistence type="predicted"/>
<accession>A0A0J1LBQ9</accession>
<feature type="region of interest" description="Disordered" evidence="1">
    <location>
        <begin position="26"/>
        <end position="94"/>
    </location>
</feature>
<dbReference type="AlphaFoldDB" id="A0A0J1LBQ9"/>
<organism evidence="2 3">
    <name type="scientific">Niallia circulans</name>
    <name type="common">Bacillus circulans</name>
    <dbReference type="NCBI Taxonomy" id="1397"/>
    <lineage>
        <taxon>Bacteria</taxon>
        <taxon>Bacillati</taxon>
        <taxon>Bacillota</taxon>
        <taxon>Bacilli</taxon>
        <taxon>Bacillales</taxon>
        <taxon>Bacillaceae</taxon>
        <taxon>Niallia</taxon>
    </lineage>
</organism>
<name>A0A0J1LBQ9_NIACI</name>
<evidence type="ECO:0000256" key="1">
    <source>
        <dbReference type="SAM" id="MobiDB-lite"/>
    </source>
</evidence>
<dbReference type="Proteomes" id="UP000036045">
    <property type="component" value="Unassembled WGS sequence"/>
</dbReference>
<reference evidence="2 3" key="1">
    <citation type="submission" date="2015-05" db="EMBL/GenBank/DDBJ databases">
        <title>Whole genome sequence and identification of bacterial endophytes from Costus igneus.</title>
        <authorList>
            <person name="Lee Y.P."/>
            <person name="Gan H.M."/>
            <person name="Eng W."/>
            <person name="Wheatley M.S."/>
            <person name="Caraballo A."/>
            <person name="Polter S."/>
            <person name="Savka M.A."/>
            <person name="Hudson A.O."/>
        </authorList>
    </citation>
    <scope>NUCLEOTIDE SEQUENCE [LARGE SCALE GENOMIC DNA]</scope>
    <source>
        <strain evidence="2 3">RIT379</strain>
    </source>
</reference>
<gene>
    <name evidence="2" type="ORF">ABW02_11755</name>
</gene>
<evidence type="ECO:0000313" key="2">
    <source>
        <dbReference type="EMBL" id="KLV26350.1"/>
    </source>
</evidence>
<feature type="compositionally biased region" description="Polar residues" evidence="1">
    <location>
        <begin position="65"/>
        <end position="78"/>
    </location>
</feature>
<dbReference type="EMBL" id="LDPH01000009">
    <property type="protein sequence ID" value="KLV26350.1"/>
    <property type="molecule type" value="Genomic_DNA"/>
</dbReference>
<dbReference type="PATRIC" id="fig|1397.4.peg.5683"/>